<evidence type="ECO:0000256" key="5">
    <source>
        <dbReference type="ARBA" id="ARBA00022833"/>
    </source>
</evidence>
<name>A0A420EDA2_9ALTE</name>
<evidence type="ECO:0000313" key="9">
    <source>
        <dbReference type="Proteomes" id="UP000286482"/>
    </source>
</evidence>
<dbReference type="GO" id="GO:0046872">
    <property type="term" value="F:metal ion binding"/>
    <property type="evidence" value="ECO:0007669"/>
    <property type="project" value="UniProtKB-KW"/>
</dbReference>
<dbReference type="Gene3D" id="3.30.2010.10">
    <property type="entry name" value="Metalloproteases ('zincins'), catalytic domain"/>
    <property type="match status" value="1"/>
</dbReference>
<evidence type="ECO:0000256" key="4">
    <source>
        <dbReference type="ARBA" id="ARBA00022801"/>
    </source>
</evidence>
<keyword evidence="4" id="KW-0378">Hydrolase</keyword>
<evidence type="ECO:0000313" key="8">
    <source>
        <dbReference type="EMBL" id="RKF18650.1"/>
    </source>
</evidence>
<dbReference type="Proteomes" id="UP000286482">
    <property type="component" value="Unassembled WGS sequence"/>
</dbReference>
<keyword evidence="3" id="KW-0479">Metal-binding</keyword>
<keyword evidence="9" id="KW-1185">Reference proteome</keyword>
<dbReference type="AlphaFoldDB" id="A0A420EDA2"/>
<evidence type="ECO:0000256" key="3">
    <source>
        <dbReference type="ARBA" id="ARBA00022723"/>
    </source>
</evidence>
<reference evidence="8 9" key="1">
    <citation type="submission" date="2018-09" db="EMBL/GenBank/DDBJ databases">
        <authorList>
            <person name="Wang Z."/>
        </authorList>
    </citation>
    <scope>NUCLEOTIDE SEQUENCE [LARGE SCALE GENOMIC DNA]</scope>
    <source>
        <strain evidence="8 9">ALS 81</strain>
    </source>
</reference>
<organism evidence="8 9">
    <name type="scientific">Alginatibacterium sediminis</name>
    <dbReference type="NCBI Taxonomy" id="2164068"/>
    <lineage>
        <taxon>Bacteria</taxon>
        <taxon>Pseudomonadati</taxon>
        <taxon>Pseudomonadota</taxon>
        <taxon>Gammaproteobacteria</taxon>
        <taxon>Alteromonadales</taxon>
        <taxon>Alteromonadaceae</taxon>
        <taxon>Alginatibacterium</taxon>
    </lineage>
</organism>
<keyword evidence="2" id="KW-0645">Protease</keyword>
<evidence type="ECO:0000259" key="7">
    <source>
        <dbReference type="Pfam" id="PF01435"/>
    </source>
</evidence>
<sequence length="501" mass="55993">MLSFIDRQSGSLYMSAQLTVKIHGWILCCLLVIFSLSFSPPSLALSTELDKKLGAQNAKMVEQQMGIYQDAVLIDYVQQVGARLVAELENPRFDFRFTVIDDPAPNAFALPGGYVYVTRGLLALMINEDELATVLAHEIIHVTERHSIKQLGSSILPRLLEVPGDVVGHVIDEDLGTLLNAPLKTSNNLLASGYSRSHESDSDELGITLAAKAGYNPLAMGPILTRLNASIEYITQQEQRKSYFDDHPFTPDRVKNIKKTSKKLKYSGTSPIDSEFLTRLDGLFVAENPNRGVFVKQLFLHPQMGISIEFPKDWDTVNKPEAVGAVHTDRQSFIFVGLAPYQGAKNNADKFKHQIEEKYHVDVKVNPETTAWNSEAYWVGLIDSSGPEPMYVHRVWLELDNLSYQIVAVSPKAHQQQIEASARSFKPISEQQRDKIQHPVVRVVAAMSDETLDELARRSASEIPSDAIALLNQLELKQKLEKDQAVKIIVLQKYKDISTAQ</sequence>
<dbReference type="PANTHER" id="PTHR22726">
    <property type="entry name" value="METALLOENDOPEPTIDASE OMA1"/>
    <property type="match status" value="1"/>
</dbReference>
<dbReference type="InterPro" id="IPR001915">
    <property type="entry name" value="Peptidase_M48"/>
</dbReference>
<dbReference type="InterPro" id="IPR051156">
    <property type="entry name" value="Mito/Outer_Membr_Metalloprot"/>
</dbReference>
<comment type="cofactor">
    <cofactor evidence="1">
        <name>Zn(2+)</name>
        <dbReference type="ChEBI" id="CHEBI:29105"/>
    </cofactor>
</comment>
<dbReference type="Pfam" id="PF01435">
    <property type="entry name" value="Peptidase_M48"/>
    <property type="match status" value="1"/>
</dbReference>
<dbReference type="GO" id="GO:0016020">
    <property type="term" value="C:membrane"/>
    <property type="evidence" value="ECO:0007669"/>
    <property type="project" value="TreeGrafter"/>
</dbReference>
<gene>
    <name evidence="8" type="ORF">DBZ36_09600</name>
</gene>
<keyword evidence="6" id="KW-0482">Metalloprotease</keyword>
<dbReference type="PANTHER" id="PTHR22726:SF1">
    <property type="entry name" value="METALLOENDOPEPTIDASE OMA1, MITOCHONDRIAL"/>
    <property type="match status" value="1"/>
</dbReference>
<evidence type="ECO:0000256" key="1">
    <source>
        <dbReference type="ARBA" id="ARBA00001947"/>
    </source>
</evidence>
<feature type="domain" description="Peptidase M48" evidence="7">
    <location>
        <begin position="76"/>
        <end position="260"/>
    </location>
</feature>
<evidence type="ECO:0000256" key="2">
    <source>
        <dbReference type="ARBA" id="ARBA00022670"/>
    </source>
</evidence>
<dbReference type="GO" id="GO:0004222">
    <property type="term" value="F:metalloendopeptidase activity"/>
    <property type="evidence" value="ECO:0007669"/>
    <property type="project" value="InterPro"/>
</dbReference>
<accession>A0A420EDA2</accession>
<keyword evidence="5" id="KW-0862">Zinc</keyword>
<dbReference type="EMBL" id="RAQO01000005">
    <property type="protein sequence ID" value="RKF18650.1"/>
    <property type="molecule type" value="Genomic_DNA"/>
</dbReference>
<comment type="caution">
    <text evidence="8">The sequence shown here is derived from an EMBL/GenBank/DDBJ whole genome shotgun (WGS) entry which is preliminary data.</text>
</comment>
<evidence type="ECO:0000256" key="6">
    <source>
        <dbReference type="ARBA" id="ARBA00023049"/>
    </source>
</evidence>
<proteinExistence type="predicted"/>
<dbReference type="GO" id="GO:0051603">
    <property type="term" value="P:proteolysis involved in protein catabolic process"/>
    <property type="evidence" value="ECO:0007669"/>
    <property type="project" value="TreeGrafter"/>
</dbReference>
<protein>
    <submittedName>
        <fullName evidence="8">Peptidase</fullName>
    </submittedName>
</protein>